<gene>
    <name evidence="2" type="ORF">EVG20_g10604</name>
</gene>
<evidence type="ECO:0000313" key="2">
    <source>
        <dbReference type="EMBL" id="TFY52311.1"/>
    </source>
</evidence>
<feature type="compositionally biased region" description="Low complexity" evidence="1">
    <location>
        <begin position="166"/>
        <end position="175"/>
    </location>
</feature>
<dbReference type="Proteomes" id="UP000298327">
    <property type="component" value="Unassembled WGS sequence"/>
</dbReference>
<dbReference type="EMBL" id="SEOQ01001331">
    <property type="protein sequence ID" value="TFY52311.1"/>
    <property type="molecule type" value="Genomic_DNA"/>
</dbReference>
<evidence type="ECO:0000256" key="1">
    <source>
        <dbReference type="SAM" id="MobiDB-lite"/>
    </source>
</evidence>
<evidence type="ECO:0000313" key="3">
    <source>
        <dbReference type="Proteomes" id="UP000298327"/>
    </source>
</evidence>
<name>A0A4Y9XT27_9AGAM</name>
<proteinExistence type="predicted"/>
<sequence length="229" mass="25040">MRNTTEPILDIAAAVQTDAVKPSTIVRANHPRTVRAPSPAAGRGTDSSDYRQPRQAPHPSSPDEFHSSFELRSSPPGASIRIHVSSRRPQTASDIQSCFTLSDSGPRAAEHHPSDLVVIPPDTRRIGHSPRISISEQHFPVQSLNNLRCSETLHPTLRITQMNTNTNTHTHTHTTPGSQLQNILPITTNPLPPPPSIHRAPSTVRHPRPHGDLDPRSAAAYNVSKSDVY</sequence>
<comment type="caution">
    <text evidence="2">The sequence shown here is derived from an EMBL/GenBank/DDBJ whole genome shotgun (WGS) entry which is preliminary data.</text>
</comment>
<protein>
    <submittedName>
        <fullName evidence="2">Uncharacterized protein</fullName>
    </submittedName>
</protein>
<accession>A0A4Y9XT27</accession>
<dbReference type="AlphaFoldDB" id="A0A4Y9XT27"/>
<reference evidence="2 3" key="1">
    <citation type="submission" date="2019-02" db="EMBL/GenBank/DDBJ databases">
        <title>Genome sequencing of the rare red list fungi Dentipellis fragilis.</title>
        <authorList>
            <person name="Buettner E."/>
            <person name="Kellner H."/>
        </authorList>
    </citation>
    <scope>NUCLEOTIDE SEQUENCE [LARGE SCALE GENOMIC DNA]</scope>
    <source>
        <strain evidence="2 3">DSM 105465</strain>
    </source>
</reference>
<keyword evidence="3" id="KW-1185">Reference proteome</keyword>
<feature type="compositionally biased region" description="Polar residues" evidence="1">
    <location>
        <begin position="87"/>
        <end position="103"/>
    </location>
</feature>
<feature type="region of interest" description="Disordered" evidence="1">
    <location>
        <begin position="166"/>
        <end position="229"/>
    </location>
</feature>
<organism evidence="2 3">
    <name type="scientific">Dentipellis fragilis</name>
    <dbReference type="NCBI Taxonomy" id="205917"/>
    <lineage>
        <taxon>Eukaryota</taxon>
        <taxon>Fungi</taxon>
        <taxon>Dikarya</taxon>
        <taxon>Basidiomycota</taxon>
        <taxon>Agaricomycotina</taxon>
        <taxon>Agaricomycetes</taxon>
        <taxon>Russulales</taxon>
        <taxon>Hericiaceae</taxon>
        <taxon>Dentipellis</taxon>
    </lineage>
</organism>
<feature type="region of interest" description="Disordered" evidence="1">
    <location>
        <begin position="17"/>
        <end position="122"/>
    </location>
</feature>